<dbReference type="EMBL" id="FNTV01000001">
    <property type="protein sequence ID" value="SEE23674.1"/>
    <property type="molecule type" value="Genomic_DNA"/>
</dbReference>
<dbReference type="InterPro" id="IPR035930">
    <property type="entry name" value="FomD-like_sf"/>
</dbReference>
<dbReference type="Gene3D" id="2.40.380.10">
    <property type="entry name" value="FomD-like"/>
    <property type="match status" value="1"/>
</dbReference>
<dbReference type="Proteomes" id="UP000182725">
    <property type="component" value="Unassembled WGS sequence"/>
</dbReference>
<protein>
    <recommendedName>
        <fullName evidence="1">DUF402 domain-containing protein</fullName>
    </recommendedName>
</protein>
<evidence type="ECO:0000313" key="3">
    <source>
        <dbReference type="Proteomes" id="UP000182725"/>
    </source>
</evidence>
<dbReference type="SUPFAM" id="SSF159234">
    <property type="entry name" value="FomD-like"/>
    <property type="match status" value="1"/>
</dbReference>
<dbReference type="RefSeq" id="WP_244516732.1">
    <property type="nucleotide sequence ID" value="NZ_FNTV01000001.1"/>
</dbReference>
<sequence>MTATKESVVLRRESEDPRPGDLVVARNRKYDGTAHWVVPGRYLGSDEFGHWIFQGTNEFISRPGAALYTESDAVLLIPFTGDWVATFYDESHPGGVELYIDLALDLQWRRIRPNVVEFHMIDMDLDVVRTASRGLYVDDEDEFAQHRVELSYPDELCTRMESACADLVAEVGAANAPFDGRDAAWFTLGRTSPSA</sequence>
<proteinExistence type="predicted"/>
<reference evidence="2 3" key="1">
    <citation type="submission" date="2016-10" db="EMBL/GenBank/DDBJ databases">
        <authorList>
            <person name="de Groot N.N."/>
        </authorList>
    </citation>
    <scope>NUCLEOTIDE SEQUENCE [LARGE SCALE GENOMIC DNA]</scope>
    <source>
        <strain evidence="2 3">DSM 22274</strain>
    </source>
</reference>
<gene>
    <name evidence="2" type="ORF">SAMN04489740_0942</name>
</gene>
<organism evidence="2 3">
    <name type="scientific">Arthrobacter alpinus</name>
    <dbReference type="NCBI Taxonomy" id="656366"/>
    <lineage>
        <taxon>Bacteria</taxon>
        <taxon>Bacillati</taxon>
        <taxon>Actinomycetota</taxon>
        <taxon>Actinomycetes</taxon>
        <taxon>Micrococcales</taxon>
        <taxon>Micrococcaceae</taxon>
        <taxon>Arthrobacter</taxon>
    </lineage>
</organism>
<feature type="domain" description="DUF402" evidence="1">
    <location>
        <begin position="66"/>
        <end position="173"/>
    </location>
</feature>
<dbReference type="AlphaFoldDB" id="A0A1H5H7F7"/>
<evidence type="ECO:0000259" key="1">
    <source>
        <dbReference type="Pfam" id="PF04167"/>
    </source>
</evidence>
<evidence type="ECO:0000313" key="2">
    <source>
        <dbReference type="EMBL" id="SEE23674.1"/>
    </source>
</evidence>
<dbReference type="Pfam" id="PF04167">
    <property type="entry name" value="DUF402"/>
    <property type="match status" value="1"/>
</dbReference>
<dbReference type="InterPro" id="IPR007295">
    <property type="entry name" value="DUF402"/>
</dbReference>
<name>A0A1H5H7F7_9MICC</name>
<accession>A0A1H5H7F7</accession>